<accession>T1C5Y8</accession>
<evidence type="ECO:0000313" key="1">
    <source>
        <dbReference type="EMBL" id="EQD60674.1"/>
    </source>
</evidence>
<comment type="caution">
    <text evidence="1">The sequence shown here is derived from an EMBL/GenBank/DDBJ whole genome shotgun (WGS) entry which is preliminary data.</text>
</comment>
<protein>
    <submittedName>
        <fullName evidence="1">Uncharacterized protein</fullName>
    </submittedName>
</protein>
<proteinExistence type="predicted"/>
<gene>
    <name evidence="1" type="ORF">B1A_10034</name>
</gene>
<dbReference type="AlphaFoldDB" id="T1C5Y8"/>
<sequence length="62" mass="7198">MDVQLGIQPLDFRSAILEDQARAQKGWGVSHLYLELGYYAEQIERYLAVFPERQVLILYAPD</sequence>
<dbReference type="InterPro" id="IPR027417">
    <property type="entry name" value="P-loop_NTPase"/>
</dbReference>
<dbReference type="SUPFAM" id="SSF52540">
    <property type="entry name" value="P-loop containing nucleoside triphosphate hydrolases"/>
    <property type="match status" value="1"/>
</dbReference>
<dbReference type="Gene3D" id="3.40.50.300">
    <property type="entry name" value="P-loop containing nucleotide triphosphate hydrolases"/>
    <property type="match status" value="1"/>
</dbReference>
<name>T1C5Y8_9ZZZZ</name>
<feature type="non-terminal residue" evidence="1">
    <location>
        <position position="62"/>
    </location>
</feature>
<dbReference type="EMBL" id="AUZX01007143">
    <property type="protein sequence ID" value="EQD60674.1"/>
    <property type="molecule type" value="Genomic_DNA"/>
</dbReference>
<reference evidence="1" key="2">
    <citation type="journal article" date="2014" name="ISME J.">
        <title>Microbial stratification in low pH oxic and suboxic macroscopic growths along an acid mine drainage.</title>
        <authorList>
            <person name="Mendez-Garcia C."/>
            <person name="Mesa V."/>
            <person name="Sprenger R.R."/>
            <person name="Richter M."/>
            <person name="Diez M.S."/>
            <person name="Solano J."/>
            <person name="Bargiela R."/>
            <person name="Golyshina O.V."/>
            <person name="Manteca A."/>
            <person name="Ramos J.L."/>
            <person name="Gallego J.R."/>
            <person name="Llorente I."/>
            <person name="Martins Dos Santos V.A."/>
            <person name="Jensen O.N."/>
            <person name="Pelaez A.I."/>
            <person name="Sanchez J."/>
            <person name="Ferrer M."/>
        </authorList>
    </citation>
    <scope>NUCLEOTIDE SEQUENCE</scope>
</reference>
<reference evidence="1" key="1">
    <citation type="submission" date="2013-08" db="EMBL/GenBank/DDBJ databases">
        <authorList>
            <person name="Mendez C."/>
            <person name="Richter M."/>
            <person name="Ferrer M."/>
            <person name="Sanchez J."/>
        </authorList>
    </citation>
    <scope>NUCLEOTIDE SEQUENCE</scope>
</reference>
<organism evidence="1">
    <name type="scientific">mine drainage metagenome</name>
    <dbReference type="NCBI Taxonomy" id="410659"/>
    <lineage>
        <taxon>unclassified sequences</taxon>
        <taxon>metagenomes</taxon>
        <taxon>ecological metagenomes</taxon>
    </lineage>
</organism>